<dbReference type="GO" id="GO:0003774">
    <property type="term" value="F:cytoskeletal motor activity"/>
    <property type="evidence" value="ECO:0007669"/>
    <property type="project" value="InterPro"/>
</dbReference>
<comment type="subcellular location">
    <subcellularLocation>
        <location evidence="1 4">Bacterial flagellum basal body</location>
    </subcellularLocation>
</comment>
<dbReference type="PANTHER" id="PTHR34653:SF1">
    <property type="entry name" value="FLAGELLAR HOOK-BASAL BODY COMPLEX PROTEIN FLIE"/>
    <property type="match status" value="1"/>
</dbReference>
<keyword evidence="6" id="KW-1185">Reference proteome</keyword>
<organism evidence="5 6">
    <name type="scientific">Sulfitobacter albidus</name>
    <dbReference type="NCBI Taxonomy" id="2829501"/>
    <lineage>
        <taxon>Bacteria</taxon>
        <taxon>Pseudomonadati</taxon>
        <taxon>Pseudomonadota</taxon>
        <taxon>Alphaproteobacteria</taxon>
        <taxon>Rhodobacterales</taxon>
        <taxon>Roseobacteraceae</taxon>
        <taxon>Sulfitobacter</taxon>
    </lineage>
</organism>
<protein>
    <recommendedName>
        <fullName evidence="4">Flagellar hook-basal body complex protein FliE</fullName>
    </recommendedName>
</protein>
<dbReference type="Proteomes" id="UP000683291">
    <property type="component" value="Chromosome 1"/>
</dbReference>
<dbReference type="KEGG" id="sual:KDD17_15545"/>
<dbReference type="AlphaFoldDB" id="A0A975PM00"/>
<keyword evidence="5" id="KW-0966">Cell projection</keyword>
<dbReference type="GO" id="GO:0005198">
    <property type="term" value="F:structural molecule activity"/>
    <property type="evidence" value="ECO:0007669"/>
    <property type="project" value="InterPro"/>
</dbReference>
<keyword evidence="3 4" id="KW-0975">Bacterial flagellum</keyword>
<evidence type="ECO:0000256" key="1">
    <source>
        <dbReference type="ARBA" id="ARBA00004117"/>
    </source>
</evidence>
<dbReference type="Pfam" id="PF02049">
    <property type="entry name" value="FliE"/>
    <property type="match status" value="1"/>
</dbReference>
<sequence>MEMKALSAIQSYTSAKPVTTPVEGAEGAGAMLRGAAMDFAQTLAHSEQVSQATMMGDADPHALVQALAQTELAVETAVTVRNRVVEAYQEILRMPV</sequence>
<dbReference type="RefSeq" id="WP_212704490.1">
    <property type="nucleotide sequence ID" value="NZ_CP073581.1"/>
</dbReference>
<comment type="similarity">
    <text evidence="2 4">Belongs to the FliE family.</text>
</comment>
<accession>A0A975PM00</accession>
<evidence type="ECO:0000256" key="2">
    <source>
        <dbReference type="ARBA" id="ARBA00009272"/>
    </source>
</evidence>
<evidence type="ECO:0000256" key="4">
    <source>
        <dbReference type="HAMAP-Rule" id="MF_00724"/>
    </source>
</evidence>
<gene>
    <name evidence="4 5" type="primary">fliE</name>
    <name evidence="5" type="ORF">KDD17_15545</name>
</gene>
<keyword evidence="5" id="KW-0969">Cilium</keyword>
<dbReference type="GO" id="GO:0009425">
    <property type="term" value="C:bacterial-type flagellum basal body"/>
    <property type="evidence" value="ECO:0007669"/>
    <property type="project" value="UniProtKB-SubCell"/>
</dbReference>
<dbReference type="EMBL" id="CP073581">
    <property type="protein sequence ID" value="QUJ76292.1"/>
    <property type="molecule type" value="Genomic_DNA"/>
</dbReference>
<dbReference type="InterPro" id="IPR001624">
    <property type="entry name" value="FliE"/>
</dbReference>
<evidence type="ECO:0000313" key="5">
    <source>
        <dbReference type="EMBL" id="QUJ76292.1"/>
    </source>
</evidence>
<dbReference type="HAMAP" id="MF_00724">
    <property type="entry name" value="FliE"/>
    <property type="match status" value="1"/>
</dbReference>
<proteinExistence type="inferred from homology"/>
<evidence type="ECO:0000256" key="3">
    <source>
        <dbReference type="ARBA" id="ARBA00023143"/>
    </source>
</evidence>
<dbReference type="GO" id="GO:0071973">
    <property type="term" value="P:bacterial-type flagellum-dependent cell motility"/>
    <property type="evidence" value="ECO:0007669"/>
    <property type="project" value="InterPro"/>
</dbReference>
<dbReference type="PANTHER" id="PTHR34653">
    <property type="match status" value="1"/>
</dbReference>
<evidence type="ECO:0000313" key="6">
    <source>
        <dbReference type="Proteomes" id="UP000683291"/>
    </source>
</evidence>
<reference evidence="5" key="1">
    <citation type="submission" date="2021-04" db="EMBL/GenBank/DDBJ databases">
        <title>Complete genome sequence for Sulfitobacter sp. strain JK7-1.</title>
        <authorList>
            <person name="Park S.-J."/>
        </authorList>
    </citation>
    <scope>NUCLEOTIDE SEQUENCE</scope>
    <source>
        <strain evidence="5">JK7-1</strain>
    </source>
</reference>
<name>A0A975PM00_9RHOB</name>
<dbReference type="NCBIfam" id="NF001994">
    <property type="entry name" value="PRK00790.1-5"/>
    <property type="match status" value="1"/>
</dbReference>
<keyword evidence="5" id="KW-0282">Flagellum</keyword>